<dbReference type="Proteomes" id="UP000782312">
    <property type="component" value="Unassembled WGS sequence"/>
</dbReference>
<dbReference type="PANTHER" id="PTHR11735:SF11">
    <property type="entry name" value="TRNA THREONYLCARBAMOYLADENOSINE BIOSYNTHESIS PROTEIN TSAB"/>
    <property type="match status" value="1"/>
</dbReference>
<feature type="region of interest" description="Disordered" evidence="1">
    <location>
        <begin position="216"/>
        <end position="255"/>
    </location>
</feature>
<reference evidence="3" key="1">
    <citation type="submission" date="2020-07" db="EMBL/GenBank/DDBJ databases">
        <title>Huge and variable diversity of episymbiotic CPR bacteria and DPANN archaea in groundwater ecosystems.</title>
        <authorList>
            <person name="He C.Y."/>
            <person name="Keren R."/>
            <person name="Whittaker M."/>
            <person name="Farag I.F."/>
            <person name="Doudna J."/>
            <person name="Cate J.H.D."/>
            <person name="Banfield J.F."/>
        </authorList>
    </citation>
    <scope>NUCLEOTIDE SEQUENCE</scope>
    <source>
        <strain evidence="3">NC_groundwater_763_Ag_S-0.2um_68_21</strain>
    </source>
</reference>
<gene>
    <name evidence="3" type="primary">tsaB</name>
    <name evidence="3" type="ORF">HYZ11_15380</name>
</gene>
<dbReference type="EMBL" id="JACPUR010000037">
    <property type="protein sequence ID" value="MBI3128987.1"/>
    <property type="molecule type" value="Genomic_DNA"/>
</dbReference>
<dbReference type="Pfam" id="PF00814">
    <property type="entry name" value="TsaD"/>
    <property type="match status" value="1"/>
</dbReference>
<proteinExistence type="predicted"/>
<dbReference type="Gene3D" id="3.30.420.40">
    <property type="match status" value="2"/>
</dbReference>
<dbReference type="InterPro" id="IPR022496">
    <property type="entry name" value="T6A_TsaB"/>
</dbReference>
<dbReference type="InterPro" id="IPR043129">
    <property type="entry name" value="ATPase_NBD"/>
</dbReference>
<dbReference type="GO" id="GO:0002949">
    <property type="term" value="P:tRNA threonylcarbamoyladenosine modification"/>
    <property type="evidence" value="ECO:0007669"/>
    <property type="project" value="InterPro"/>
</dbReference>
<name>A0A932I3B3_UNCTE</name>
<protein>
    <submittedName>
        <fullName evidence="3">tRNA (Adenosine(37)-N6)-threonylcarbamoyltransferase complex dimerization subunit type 1 TsaB</fullName>
    </submittedName>
</protein>
<comment type="caution">
    <text evidence="3">The sequence shown here is derived from an EMBL/GenBank/DDBJ whole genome shotgun (WGS) entry which is preliminary data.</text>
</comment>
<dbReference type="AlphaFoldDB" id="A0A932I3B3"/>
<sequence length="255" mass="26715">MREDAVASPARSWILGIDTSGAAGGLALLAVEGERLAARQLETRARGARALLPALDALLREAGVRREDLAAIGAAIGPGTFTGLRIGLSTAKGLALGLGIPLYGVPSLDALALEAWLEWRGAPEGEAPRWILAFRDARQGELFWALFAAPARPDRLPRRESEDGVDAPPKIPLPAGGPILAAGSDAPFPSAWEDARVRHAAFSTAAPAAARLAREALRRGDPPAPPGLEPRYGRLPRAMTQWGPPPGIDPGRTLA</sequence>
<dbReference type="InterPro" id="IPR000905">
    <property type="entry name" value="Gcp-like_dom"/>
</dbReference>
<evidence type="ECO:0000259" key="2">
    <source>
        <dbReference type="Pfam" id="PF00814"/>
    </source>
</evidence>
<dbReference type="PANTHER" id="PTHR11735">
    <property type="entry name" value="TRNA N6-ADENOSINE THREONYLCARBAMOYLTRANSFERASE"/>
    <property type="match status" value="1"/>
</dbReference>
<evidence type="ECO:0000256" key="1">
    <source>
        <dbReference type="SAM" id="MobiDB-lite"/>
    </source>
</evidence>
<evidence type="ECO:0000313" key="4">
    <source>
        <dbReference type="Proteomes" id="UP000782312"/>
    </source>
</evidence>
<feature type="domain" description="Gcp-like" evidence="2">
    <location>
        <begin position="49"/>
        <end position="145"/>
    </location>
</feature>
<dbReference type="SUPFAM" id="SSF53067">
    <property type="entry name" value="Actin-like ATPase domain"/>
    <property type="match status" value="2"/>
</dbReference>
<accession>A0A932I3B3</accession>
<evidence type="ECO:0000313" key="3">
    <source>
        <dbReference type="EMBL" id="MBI3128987.1"/>
    </source>
</evidence>
<organism evidence="3 4">
    <name type="scientific">Tectimicrobiota bacterium</name>
    <dbReference type="NCBI Taxonomy" id="2528274"/>
    <lineage>
        <taxon>Bacteria</taxon>
        <taxon>Pseudomonadati</taxon>
        <taxon>Nitrospinota/Tectimicrobiota group</taxon>
        <taxon>Candidatus Tectimicrobiota</taxon>
    </lineage>
</organism>
<dbReference type="NCBIfam" id="TIGR03725">
    <property type="entry name" value="T6A_YeaZ"/>
    <property type="match status" value="1"/>
</dbReference>
<dbReference type="GO" id="GO:0005829">
    <property type="term" value="C:cytosol"/>
    <property type="evidence" value="ECO:0007669"/>
    <property type="project" value="TreeGrafter"/>
</dbReference>